<organism evidence="3 4">
    <name type="scientific">Nocardioides albertanoniae</name>
    <dbReference type="NCBI Taxonomy" id="1175486"/>
    <lineage>
        <taxon>Bacteria</taxon>
        <taxon>Bacillati</taxon>
        <taxon>Actinomycetota</taxon>
        <taxon>Actinomycetes</taxon>
        <taxon>Propionibacteriales</taxon>
        <taxon>Nocardioidaceae</taxon>
        <taxon>Nocardioides</taxon>
    </lineage>
</organism>
<name>A0A543A890_9ACTN</name>
<sequence length="205" mass="22027">MVRDATGPMPAARRPAGRSAHTPEMMEPMATRPTATPAEVEFDGGRIVRAPGEASVAEAMVNRPKVLPATSVARDVRDFFGDDHVHAALVCDGSRLLSVIERQDLTRAHDDEPATGLGTLAGRTVAPEADLWTTWASMTQEGLRRLAVVEDDRCVGLLCLKRSGRGFCCDAGVWARSRNGDRTPRVVAIVGDDAVTATREGRRPS</sequence>
<reference evidence="3 4" key="1">
    <citation type="submission" date="2019-06" db="EMBL/GenBank/DDBJ databases">
        <title>Sequencing the genomes of 1000 actinobacteria strains.</title>
        <authorList>
            <person name="Klenk H.-P."/>
        </authorList>
    </citation>
    <scope>NUCLEOTIDE SEQUENCE [LARGE SCALE GENOMIC DNA]</scope>
    <source>
        <strain evidence="3 4">DSM 25218</strain>
    </source>
</reference>
<dbReference type="Proteomes" id="UP000320209">
    <property type="component" value="Unassembled WGS sequence"/>
</dbReference>
<dbReference type="Pfam" id="PF00571">
    <property type="entry name" value="CBS"/>
    <property type="match status" value="1"/>
</dbReference>
<dbReference type="EMBL" id="VFOV01000001">
    <property type="protein sequence ID" value="TQL68807.1"/>
    <property type="molecule type" value="Genomic_DNA"/>
</dbReference>
<dbReference type="Gene3D" id="3.10.580.10">
    <property type="entry name" value="CBS-domain"/>
    <property type="match status" value="1"/>
</dbReference>
<proteinExistence type="predicted"/>
<comment type="caution">
    <text evidence="3">The sequence shown here is derived from an EMBL/GenBank/DDBJ whole genome shotgun (WGS) entry which is preliminary data.</text>
</comment>
<dbReference type="AlphaFoldDB" id="A0A543A890"/>
<protein>
    <submittedName>
        <fullName evidence="3">CBS domain protein</fullName>
    </submittedName>
</protein>
<gene>
    <name evidence="3" type="ORF">FB381_2704</name>
</gene>
<evidence type="ECO:0000313" key="4">
    <source>
        <dbReference type="Proteomes" id="UP000320209"/>
    </source>
</evidence>
<evidence type="ECO:0000313" key="3">
    <source>
        <dbReference type="EMBL" id="TQL68807.1"/>
    </source>
</evidence>
<evidence type="ECO:0000259" key="2">
    <source>
        <dbReference type="Pfam" id="PF00571"/>
    </source>
</evidence>
<dbReference type="InterPro" id="IPR000644">
    <property type="entry name" value="CBS_dom"/>
</dbReference>
<feature type="domain" description="CBS" evidence="2">
    <location>
        <begin position="124"/>
        <end position="160"/>
    </location>
</feature>
<keyword evidence="4" id="KW-1185">Reference proteome</keyword>
<evidence type="ECO:0000256" key="1">
    <source>
        <dbReference type="SAM" id="MobiDB-lite"/>
    </source>
</evidence>
<feature type="region of interest" description="Disordered" evidence="1">
    <location>
        <begin position="1"/>
        <end position="38"/>
    </location>
</feature>
<dbReference type="InterPro" id="IPR046342">
    <property type="entry name" value="CBS_dom_sf"/>
</dbReference>
<accession>A0A543A890</accession>
<dbReference type="SUPFAM" id="SSF54631">
    <property type="entry name" value="CBS-domain pair"/>
    <property type="match status" value="1"/>
</dbReference>